<dbReference type="Proteomes" id="UP000034036">
    <property type="component" value="Unassembled WGS sequence"/>
</dbReference>
<evidence type="ECO:0000313" key="3">
    <source>
        <dbReference type="Proteomes" id="UP000034036"/>
    </source>
</evidence>
<comment type="caution">
    <text evidence="2">The sequence shown here is derived from an EMBL/GenBank/DDBJ whole genome shotgun (WGS) entry which is preliminary data.</text>
</comment>
<dbReference type="AlphaFoldDB" id="A0A0G0ZB44"/>
<feature type="transmembrane region" description="Helical" evidence="1">
    <location>
        <begin position="12"/>
        <end position="42"/>
    </location>
</feature>
<name>A0A0G0ZB44_9BACT</name>
<keyword evidence="1" id="KW-0472">Membrane</keyword>
<accession>A0A0G0ZB44</accession>
<evidence type="ECO:0000313" key="2">
    <source>
        <dbReference type="EMBL" id="KKS45884.1"/>
    </source>
</evidence>
<keyword evidence="1" id="KW-1133">Transmembrane helix</keyword>
<proteinExistence type="predicted"/>
<dbReference type="EMBL" id="LCDF01000038">
    <property type="protein sequence ID" value="KKS45884.1"/>
    <property type="molecule type" value="Genomic_DNA"/>
</dbReference>
<protein>
    <submittedName>
        <fullName evidence="2">Uncharacterized protein</fullName>
    </submittedName>
</protein>
<organism evidence="2 3">
    <name type="scientific">Candidatus Giovannonibacteria bacterium GW2011_GWF2_42_19</name>
    <dbReference type="NCBI Taxonomy" id="1618659"/>
    <lineage>
        <taxon>Bacteria</taxon>
        <taxon>Candidatus Giovannoniibacteriota</taxon>
    </lineage>
</organism>
<evidence type="ECO:0000256" key="1">
    <source>
        <dbReference type="SAM" id="Phobius"/>
    </source>
</evidence>
<dbReference type="STRING" id="1618659.UV11_C0038G0003"/>
<reference evidence="2 3" key="1">
    <citation type="journal article" date="2015" name="Nature">
        <title>rRNA introns, odd ribosomes, and small enigmatic genomes across a large radiation of phyla.</title>
        <authorList>
            <person name="Brown C.T."/>
            <person name="Hug L.A."/>
            <person name="Thomas B.C."/>
            <person name="Sharon I."/>
            <person name="Castelle C.J."/>
            <person name="Singh A."/>
            <person name="Wilkins M.J."/>
            <person name="Williams K.H."/>
            <person name="Banfield J.F."/>
        </authorList>
    </citation>
    <scope>NUCLEOTIDE SEQUENCE [LARGE SCALE GENOMIC DNA]</scope>
</reference>
<sequence>MNTLMNFSWEWTIGFVAALFGIFFGICILVAGSVALIAWAFYPSGKVPSIDDEEKDSASFSFHLAELYVIAILVLSAALALFRSYYPEWPFVFWSSFAVLYFLGCYFVSDVAQLEIRDLLWRAKIYFGRL</sequence>
<feature type="transmembrane region" description="Helical" evidence="1">
    <location>
        <begin position="89"/>
        <end position="109"/>
    </location>
</feature>
<gene>
    <name evidence="2" type="ORF">UV11_C0038G0003</name>
</gene>
<feature type="transmembrane region" description="Helical" evidence="1">
    <location>
        <begin position="62"/>
        <end position="82"/>
    </location>
</feature>
<keyword evidence="1" id="KW-0812">Transmembrane</keyword>